<protein>
    <submittedName>
        <fullName evidence="1">Uncharacterized protein</fullName>
    </submittedName>
</protein>
<reference evidence="1 2" key="1">
    <citation type="journal article" date="2012" name="Environ. Microbiol.">
        <title>The genome of the ammonia-oxidizing Candidatus Nitrososphaera gargensis: insights into metabolic versatility and environmental adaptations.</title>
        <authorList>
            <person name="Spang A."/>
            <person name="Poehlein A."/>
            <person name="Offre P."/>
            <person name="Zumbragel S."/>
            <person name="Haider S."/>
            <person name="Rychlik N."/>
            <person name="Nowka B."/>
            <person name="Schmeisser C."/>
            <person name="Lebedeva E.V."/>
            <person name="Rattei T."/>
            <person name="Bohm C."/>
            <person name="Schmid M."/>
            <person name="Galushko A."/>
            <person name="Hatzenpichler R."/>
            <person name="Weinmaier T."/>
            <person name="Daniel R."/>
            <person name="Schleper C."/>
            <person name="Spieck E."/>
            <person name="Streit W."/>
            <person name="Wagner M."/>
        </authorList>
    </citation>
    <scope>NUCLEOTIDE SEQUENCE [LARGE SCALE GENOMIC DNA]</scope>
    <source>
        <strain evidence="2">Ga9.2</strain>
    </source>
</reference>
<name>K0IGF6_NITGG</name>
<evidence type="ECO:0000313" key="2">
    <source>
        <dbReference type="Proteomes" id="UP000008037"/>
    </source>
</evidence>
<dbReference type="InParanoid" id="K0IGF6"/>
<dbReference type="EMBL" id="CP002408">
    <property type="protein sequence ID" value="AFU58885.1"/>
    <property type="molecule type" value="Genomic_DNA"/>
</dbReference>
<dbReference type="Proteomes" id="UP000008037">
    <property type="component" value="Chromosome"/>
</dbReference>
<keyword evidence="2" id="KW-1185">Reference proteome</keyword>
<proteinExistence type="predicted"/>
<dbReference type="KEGG" id="nga:Ngar_c19530"/>
<organism evidence="1 2">
    <name type="scientific">Nitrososphaera gargensis (strain Ga9.2)</name>
    <dbReference type="NCBI Taxonomy" id="1237085"/>
    <lineage>
        <taxon>Archaea</taxon>
        <taxon>Nitrososphaerota</taxon>
        <taxon>Nitrososphaeria</taxon>
        <taxon>Nitrososphaerales</taxon>
        <taxon>Nitrososphaeraceae</taxon>
        <taxon>Nitrososphaera</taxon>
    </lineage>
</organism>
<sequence length="134" mass="14922">MVGWRYIDAAGISVLQSATYRASRQKHWEVFKMHSTHKESKNVLLAVVEEAKRGVNKERLPIEKSSAQVPRTTIPLLSKLNDSEKHRAAKMAAIAVEMDGEIHFMQVNRMVPETAKIVRDSTGRFVGLPAVVGG</sequence>
<dbReference type="STRING" id="1237085.Ngar_c19530"/>
<dbReference type="HOGENOM" id="CLU_2103590_0_0_2"/>
<evidence type="ECO:0000313" key="1">
    <source>
        <dbReference type="EMBL" id="AFU58885.1"/>
    </source>
</evidence>
<gene>
    <name evidence="1" type="ordered locus">Ngar_c19530</name>
</gene>
<dbReference type="AlphaFoldDB" id="K0IGF6"/>
<accession>K0IGF6</accession>
<dbReference type="BioCyc" id="CNIT1237085:G1324-1951-MONOMER"/>